<dbReference type="InterPro" id="IPR024535">
    <property type="entry name" value="RHGA/B-epi-like_pectate_lyase"/>
</dbReference>
<reference evidence="4 5" key="1">
    <citation type="submission" date="2019-07" db="EMBL/GenBank/DDBJ databases">
        <title>Genome sequencing for Ferrovibrio sp. K5.</title>
        <authorList>
            <person name="Park S.-J."/>
        </authorList>
    </citation>
    <scope>NUCLEOTIDE SEQUENCE [LARGE SCALE GENOMIC DNA]</scope>
    <source>
        <strain evidence="4 5">K5</strain>
    </source>
</reference>
<dbReference type="RefSeq" id="WP_144068704.1">
    <property type="nucleotide sequence ID" value="NZ_CP041636.1"/>
</dbReference>
<accession>A0A516H1S4</accession>
<dbReference type="Pfam" id="PF12708">
    <property type="entry name" value="Pect-lyase_RHGA_epim"/>
    <property type="match status" value="1"/>
</dbReference>
<dbReference type="OrthoDB" id="7373171at2"/>
<evidence type="ECO:0000313" key="5">
    <source>
        <dbReference type="Proteomes" id="UP000317496"/>
    </source>
</evidence>
<feature type="domain" description="Right handed beta helix" evidence="3">
    <location>
        <begin position="115"/>
        <end position="279"/>
    </location>
</feature>
<evidence type="ECO:0000256" key="1">
    <source>
        <dbReference type="SAM" id="SignalP"/>
    </source>
</evidence>
<protein>
    <recommendedName>
        <fullName evidence="6">Pectate lyase superfamily protein domain-containing protein</fullName>
    </recommendedName>
</protein>
<feature type="domain" description="Rhamnogalacturonase A/B/Epimerase-like pectate lyase" evidence="2">
    <location>
        <begin position="34"/>
        <end position="84"/>
    </location>
</feature>
<dbReference type="InterPro" id="IPR006311">
    <property type="entry name" value="TAT_signal"/>
</dbReference>
<dbReference type="InterPro" id="IPR012334">
    <property type="entry name" value="Pectin_lyas_fold"/>
</dbReference>
<proteinExistence type="predicted"/>
<keyword evidence="1" id="KW-0732">Signal</keyword>
<keyword evidence="5" id="KW-1185">Reference proteome</keyword>
<dbReference type="InterPro" id="IPR039448">
    <property type="entry name" value="Beta_helix"/>
</dbReference>
<evidence type="ECO:0000259" key="3">
    <source>
        <dbReference type="Pfam" id="PF13229"/>
    </source>
</evidence>
<dbReference type="Proteomes" id="UP000317496">
    <property type="component" value="Chromosome"/>
</dbReference>
<dbReference type="Gene3D" id="2.160.20.10">
    <property type="entry name" value="Single-stranded right-handed beta-helix, Pectin lyase-like"/>
    <property type="match status" value="1"/>
</dbReference>
<gene>
    <name evidence="4" type="ORF">FNB15_10770</name>
</gene>
<dbReference type="AlphaFoldDB" id="A0A516H1S4"/>
<dbReference type="SUPFAM" id="SSF51126">
    <property type="entry name" value="Pectin lyase-like"/>
    <property type="match status" value="1"/>
</dbReference>
<dbReference type="PROSITE" id="PS51318">
    <property type="entry name" value="TAT"/>
    <property type="match status" value="1"/>
</dbReference>
<organism evidence="4 5">
    <name type="scientific">Ferrovibrio terrae</name>
    <dbReference type="NCBI Taxonomy" id="2594003"/>
    <lineage>
        <taxon>Bacteria</taxon>
        <taxon>Pseudomonadati</taxon>
        <taxon>Pseudomonadota</taxon>
        <taxon>Alphaproteobacteria</taxon>
        <taxon>Rhodospirillales</taxon>
        <taxon>Rhodospirillaceae</taxon>
        <taxon>Ferrovibrio</taxon>
    </lineage>
</organism>
<dbReference type="Pfam" id="PF13229">
    <property type="entry name" value="Beta_helix"/>
    <property type="match status" value="1"/>
</dbReference>
<evidence type="ECO:0000259" key="2">
    <source>
        <dbReference type="Pfam" id="PF12708"/>
    </source>
</evidence>
<sequence>MQRRDLLALGGAFIGGSALAAAAEAAPAPAGRQVSATDFGAKGDGKADDTAALQAGLDATYAGTGGVLLVPPGTYRITRTLRISPKHNVVHQSGIFGMGARIVSEIRDGSNIIDIDSQSTFRYLLIQGLDILGSGEDGHGIRLACAGNKNYLYNFCLRDLVVHRCGKNGAQLTGNVFEGQIANCYFRNNRGHGASFHHEAGGKGILSAVRVIGGVFGENGIHGAAMLDGCYDVSFHGSYFLLNKRYGLVAENGCTLLSSCGFENNHEGADGFARGDAGVWLQGFGTLVGCTAYSMFKQRNLIRAVLAGRLVLVGCSGSGDAKAAEAGLALLRGDPRSSATVIGCSGAVRGEGGFEAIEMGGTDTGLRVGGDWQSRHLMQLGDHRLWVDRQGRLRIKRGRPDGDDDGAPVGLT</sequence>
<evidence type="ECO:0008006" key="6">
    <source>
        <dbReference type="Google" id="ProtNLM"/>
    </source>
</evidence>
<name>A0A516H1S4_9PROT</name>
<evidence type="ECO:0000313" key="4">
    <source>
        <dbReference type="EMBL" id="QDO97723.1"/>
    </source>
</evidence>
<dbReference type="KEGG" id="fer:FNB15_10770"/>
<dbReference type="EMBL" id="CP041636">
    <property type="protein sequence ID" value="QDO97723.1"/>
    <property type="molecule type" value="Genomic_DNA"/>
</dbReference>
<dbReference type="InterPro" id="IPR011050">
    <property type="entry name" value="Pectin_lyase_fold/virulence"/>
</dbReference>
<feature type="signal peptide" evidence="1">
    <location>
        <begin position="1"/>
        <end position="20"/>
    </location>
</feature>
<feature type="chain" id="PRO_5022115422" description="Pectate lyase superfamily protein domain-containing protein" evidence="1">
    <location>
        <begin position="21"/>
        <end position="412"/>
    </location>
</feature>